<dbReference type="Gene3D" id="3.10.520.10">
    <property type="entry name" value="ApbE-like domains"/>
    <property type="match status" value="1"/>
</dbReference>
<gene>
    <name evidence="13" type="ORF">R2G56_14350</name>
</gene>
<comment type="catalytic activity">
    <reaction evidence="10 11">
        <text>L-threonyl-[protein] + FAD = FMN-L-threonyl-[protein] + AMP + H(+)</text>
        <dbReference type="Rhea" id="RHEA:36847"/>
        <dbReference type="Rhea" id="RHEA-COMP:11060"/>
        <dbReference type="Rhea" id="RHEA-COMP:11061"/>
        <dbReference type="ChEBI" id="CHEBI:15378"/>
        <dbReference type="ChEBI" id="CHEBI:30013"/>
        <dbReference type="ChEBI" id="CHEBI:57692"/>
        <dbReference type="ChEBI" id="CHEBI:74257"/>
        <dbReference type="ChEBI" id="CHEBI:456215"/>
        <dbReference type="EC" id="2.7.1.180"/>
    </reaction>
</comment>
<comment type="cofactor">
    <cofactor evidence="1">
        <name>Mg(2+)</name>
        <dbReference type="ChEBI" id="CHEBI:18420"/>
    </cofactor>
</comment>
<evidence type="ECO:0000256" key="1">
    <source>
        <dbReference type="ARBA" id="ARBA00001946"/>
    </source>
</evidence>
<keyword evidence="6 11" id="KW-0479">Metal-binding</keyword>
<name>A0ABU4AMK8_9HYPH</name>
<evidence type="ECO:0000313" key="14">
    <source>
        <dbReference type="Proteomes" id="UP001185659"/>
    </source>
</evidence>
<keyword evidence="14" id="KW-1185">Reference proteome</keyword>
<evidence type="ECO:0000256" key="11">
    <source>
        <dbReference type="PIRNR" id="PIRNR006268"/>
    </source>
</evidence>
<feature type="chain" id="PRO_5045096672" description="FAD:protein FMN transferase" evidence="12">
    <location>
        <begin position="27"/>
        <end position="325"/>
    </location>
</feature>
<dbReference type="PANTHER" id="PTHR30040:SF2">
    <property type="entry name" value="FAD:PROTEIN FMN TRANSFERASE"/>
    <property type="match status" value="1"/>
</dbReference>
<comment type="caution">
    <text evidence="13">The sequence shown here is derived from an EMBL/GenBank/DDBJ whole genome shotgun (WGS) entry which is preliminary data.</text>
</comment>
<dbReference type="InterPro" id="IPR006311">
    <property type="entry name" value="TAT_signal"/>
</dbReference>
<dbReference type="InterPro" id="IPR003374">
    <property type="entry name" value="ApbE-like_sf"/>
</dbReference>
<dbReference type="InterPro" id="IPR024932">
    <property type="entry name" value="ApbE"/>
</dbReference>
<keyword evidence="4 11" id="KW-0285">Flavoprotein</keyword>
<evidence type="ECO:0000256" key="2">
    <source>
        <dbReference type="ARBA" id="ARBA00011955"/>
    </source>
</evidence>
<evidence type="ECO:0000256" key="4">
    <source>
        <dbReference type="ARBA" id="ARBA00022630"/>
    </source>
</evidence>
<keyword evidence="12" id="KW-0732">Signal</keyword>
<dbReference type="PROSITE" id="PS51318">
    <property type="entry name" value="TAT"/>
    <property type="match status" value="1"/>
</dbReference>
<comment type="similarity">
    <text evidence="11">Belongs to the ApbE family.</text>
</comment>
<evidence type="ECO:0000256" key="10">
    <source>
        <dbReference type="ARBA" id="ARBA00048540"/>
    </source>
</evidence>
<evidence type="ECO:0000256" key="7">
    <source>
        <dbReference type="ARBA" id="ARBA00022827"/>
    </source>
</evidence>
<dbReference type="GO" id="GO:0016740">
    <property type="term" value="F:transferase activity"/>
    <property type="evidence" value="ECO:0007669"/>
    <property type="project" value="UniProtKB-KW"/>
</dbReference>
<keyword evidence="5 11" id="KW-0808">Transferase</keyword>
<dbReference type="EMBL" id="JAWLIP010000006">
    <property type="protein sequence ID" value="MDV6227477.1"/>
    <property type="molecule type" value="Genomic_DNA"/>
</dbReference>
<feature type="signal peptide" evidence="12">
    <location>
        <begin position="1"/>
        <end position="26"/>
    </location>
</feature>
<evidence type="ECO:0000256" key="3">
    <source>
        <dbReference type="ARBA" id="ARBA00016337"/>
    </source>
</evidence>
<keyword evidence="7 11" id="KW-0274">FAD</keyword>
<evidence type="ECO:0000313" key="13">
    <source>
        <dbReference type="EMBL" id="MDV6227477.1"/>
    </source>
</evidence>
<dbReference type="Pfam" id="PF02424">
    <property type="entry name" value="ApbE"/>
    <property type="match status" value="1"/>
</dbReference>
<sequence length="325" mass="33980">MRLNLTRRHMLALTGATLATAGGARAVMEKPATRTIEGRAFASAWRITLPDGNNAGTLRAPVDALLAQVDRQMSPWRDDSEISAFNRAPKETPVSAETALVARAALGIAGASDGWFDPTVGPLIARWGFGPISGDSIPRWQGLAATENSLAKDAPGLTMDLCGIAKGHALDLVARRVADLGHGDFLVDLGGELKALGQHPSGRDWQVAIEDPRPDAIGAVAGLRLPSGMAVATSGLRAQSYMIGERRYSHIMDPRHAAPVDGTIASVSVLAESAMLADGWATALTAADADGPALARRNGIAALFLFQDGAQLSTVTTGGFDRHLI</sequence>
<evidence type="ECO:0000256" key="9">
    <source>
        <dbReference type="ARBA" id="ARBA00031306"/>
    </source>
</evidence>
<organism evidence="13 14">
    <name type="scientific">Nitratireductor aquimarinus</name>
    <dbReference type="NCBI Taxonomy" id="889300"/>
    <lineage>
        <taxon>Bacteria</taxon>
        <taxon>Pseudomonadati</taxon>
        <taxon>Pseudomonadota</taxon>
        <taxon>Alphaproteobacteria</taxon>
        <taxon>Hyphomicrobiales</taxon>
        <taxon>Phyllobacteriaceae</taxon>
        <taxon>Nitratireductor</taxon>
    </lineage>
</organism>
<dbReference type="PIRSF" id="PIRSF006268">
    <property type="entry name" value="ApbE"/>
    <property type="match status" value="1"/>
</dbReference>
<evidence type="ECO:0000256" key="5">
    <source>
        <dbReference type="ARBA" id="ARBA00022679"/>
    </source>
</evidence>
<evidence type="ECO:0000256" key="12">
    <source>
        <dbReference type="SAM" id="SignalP"/>
    </source>
</evidence>
<dbReference type="Proteomes" id="UP001185659">
    <property type="component" value="Unassembled WGS sequence"/>
</dbReference>
<keyword evidence="8 11" id="KW-0460">Magnesium</keyword>
<evidence type="ECO:0000256" key="8">
    <source>
        <dbReference type="ARBA" id="ARBA00022842"/>
    </source>
</evidence>
<dbReference type="SUPFAM" id="SSF143631">
    <property type="entry name" value="ApbE-like"/>
    <property type="match status" value="1"/>
</dbReference>
<protein>
    <recommendedName>
        <fullName evidence="3 11">FAD:protein FMN transferase</fullName>
        <ecNumber evidence="2 11">2.7.1.180</ecNumber>
    </recommendedName>
    <alternativeName>
        <fullName evidence="9 11">Flavin transferase</fullName>
    </alternativeName>
</protein>
<accession>A0ABU4AMK8</accession>
<dbReference type="PANTHER" id="PTHR30040">
    <property type="entry name" value="THIAMINE BIOSYNTHESIS LIPOPROTEIN APBE"/>
    <property type="match status" value="1"/>
</dbReference>
<dbReference type="EC" id="2.7.1.180" evidence="2 11"/>
<reference evidence="13 14" key="1">
    <citation type="submission" date="2023-10" db="EMBL/GenBank/DDBJ databases">
        <authorList>
            <person name="Venkata Ramana C."/>
            <person name="Sasikala C."/>
            <person name="Dhurka M."/>
        </authorList>
    </citation>
    <scope>NUCLEOTIDE SEQUENCE [LARGE SCALE GENOMIC DNA]</scope>
    <source>
        <strain evidence="13 14">KCTC 32151</strain>
    </source>
</reference>
<dbReference type="RefSeq" id="WP_317561735.1">
    <property type="nucleotide sequence ID" value="NZ_JAWLIP010000006.1"/>
</dbReference>
<proteinExistence type="inferred from homology"/>
<evidence type="ECO:0000256" key="6">
    <source>
        <dbReference type="ARBA" id="ARBA00022723"/>
    </source>
</evidence>